<accession>A0A822MU99</accession>
<evidence type="ECO:0000313" key="1">
    <source>
        <dbReference type="EMBL" id="CDT06564.1"/>
    </source>
</evidence>
<comment type="caution">
    <text evidence="1">The sequence shown here is derived from an EMBL/GenBank/DDBJ whole genome shotgun (WGS) entry which is preliminary data.</text>
</comment>
<protein>
    <submittedName>
        <fullName evidence="1">Uncharacterized protein</fullName>
    </submittedName>
</protein>
<dbReference type="EMBL" id="CCJV01000050">
    <property type="protein sequence ID" value="CDT06564.1"/>
    <property type="molecule type" value="Genomic_DNA"/>
</dbReference>
<sequence>MMLNLLLSLFIEHLSLRIVQPQAMQQPYNVKCVRTATSGIGYPLIAFTKLNNDRKYHEQITYRSCAYCCSGWLLIRWKFRSSTTTI</sequence>
<name>A0A822MU99_9VIBR</name>
<organism evidence="1 2">
    <name type="scientific">Vibrio crassostreae</name>
    <dbReference type="NCBI Taxonomy" id="246167"/>
    <lineage>
        <taxon>Bacteria</taxon>
        <taxon>Pseudomonadati</taxon>
        <taxon>Pseudomonadota</taxon>
        <taxon>Gammaproteobacteria</taxon>
        <taxon>Vibrionales</taxon>
        <taxon>Vibrionaceae</taxon>
        <taxon>Vibrio</taxon>
    </lineage>
</organism>
<proteinExistence type="predicted"/>
<dbReference type="Proteomes" id="UP000049495">
    <property type="component" value="Unassembled WGS sequence"/>
</dbReference>
<evidence type="ECO:0000313" key="2">
    <source>
        <dbReference type="Proteomes" id="UP000049495"/>
    </source>
</evidence>
<dbReference type="AlphaFoldDB" id="A0A822MU99"/>
<gene>
    <name evidence="1" type="ORF">VCR5J5_1430017</name>
</gene>
<reference evidence="2" key="1">
    <citation type="submission" date="2014-06" db="EMBL/GenBank/DDBJ databases">
        <authorList>
            <person name="Le Roux Frederique"/>
        </authorList>
    </citation>
    <scope>NUCLEOTIDE SEQUENCE [LARGE SCALE GENOMIC DNA]</scope>
    <source>
        <strain evidence="2">J5-5</strain>
    </source>
</reference>